<evidence type="ECO:0000256" key="6">
    <source>
        <dbReference type="ARBA" id="ARBA00023242"/>
    </source>
</evidence>
<keyword evidence="4 7" id="KW-0863">Zinc-finger</keyword>
<evidence type="ECO:0000256" key="5">
    <source>
        <dbReference type="ARBA" id="ARBA00022833"/>
    </source>
</evidence>
<dbReference type="FunFam" id="3.30.160.60:FF:000498">
    <property type="entry name" value="Putative zinc finger protein 131"/>
    <property type="match status" value="1"/>
</dbReference>
<dbReference type="PROSITE" id="PS00028">
    <property type="entry name" value="ZINC_FINGER_C2H2_1"/>
    <property type="match status" value="5"/>
</dbReference>
<dbReference type="EMBL" id="BRZM01000019">
    <property type="protein sequence ID" value="GLD54137.1"/>
    <property type="molecule type" value="Genomic_DNA"/>
</dbReference>
<evidence type="ECO:0000259" key="9">
    <source>
        <dbReference type="PROSITE" id="PS50157"/>
    </source>
</evidence>
<keyword evidence="3" id="KW-0677">Repeat</keyword>
<dbReference type="SMART" id="SM00355">
    <property type="entry name" value="ZnF_C2H2"/>
    <property type="match status" value="6"/>
</dbReference>
<sequence>MAAEAEVELGSEYPAHYKVMMDKLNEQRQLDQFTDITLIVDGHQFRAHKAVLAACSQFFHKFFQDFTQEPLVEIEGVSNTAFRQLMEFTYTATLAVAGEEEAYDVWKAAEYLQMQEAIKALNNKINDNASVMAKNKGKKRKIAETSNVITETLPSVEGEQVEIEVIGEGAIEVEESGLEEVVDAAKNAQAASDDSALALLADITSKYQQGEPTLHVVKKEGIEEEVVYQEETVTASKVLENVEVVEVQISQVDNMFRCNKCDRSFKLYYHLKQHLKTHLGSLEKPHVCNHCGKAYTREGALKQHISTFHFDAEELSRNQKPQKKVHVCEYCKKHFDHFGHFKEHLRKHTGEKPYECPDCHERFARNSTLKCHMAACQNGAGAKKGRKKLYECQVCSSVFNSWDQFKDHLVSHTGVKPNHCTMCDMWFTHPKELKAHLKDIHSIEDKSNEELVVTDSAAATAALAIATQSIEGGETVLLDDGIQVEHVTVEPVDVMEMEETATVVVEDGGVAEMCEEDMERLKQAGVQIQVVHVTTTEVDGQQVVNSQVEVEMEGEMVNVEEVEQAVVV</sequence>
<dbReference type="SUPFAM" id="SSF54695">
    <property type="entry name" value="POZ domain"/>
    <property type="match status" value="1"/>
</dbReference>
<dbReference type="InterPro" id="IPR013087">
    <property type="entry name" value="Znf_C2H2_type"/>
</dbReference>
<evidence type="ECO:0000256" key="2">
    <source>
        <dbReference type="ARBA" id="ARBA00022723"/>
    </source>
</evidence>
<keyword evidence="11" id="KW-1185">Reference proteome</keyword>
<evidence type="ECO:0000256" key="1">
    <source>
        <dbReference type="ARBA" id="ARBA00004123"/>
    </source>
</evidence>
<dbReference type="Pfam" id="PF00096">
    <property type="entry name" value="zf-C2H2"/>
    <property type="match status" value="3"/>
</dbReference>
<dbReference type="AlphaFoldDB" id="A0AAD3R2Y7"/>
<evidence type="ECO:0000256" key="4">
    <source>
        <dbReference type="ARBA" id="ARBA00022771"/>
    </source>
</evidence>
<feature type="domain" description="C2H2-type" evidence="9">
    <location>
        <begin position="326"/>
        <end position="353"/>
    </location>
</feature>
<comment type="subcellular location">
    <subcellularLocation>
        <location evidence="1">Nucleus</location>
    </subcellularLocation>
</comment>
<dbReference type="InterPro" id="IPR036236">
    <property type="entry name" value="Znf_C2H2_sf"/>
</dbReference>
<dbReference type="Pfam" id="PF00651">
    <property type="entry name" value="BTB"/>
    <property type="match status" value="1"/>
</dbReference>
<dbReference type="Gene3D" id="3.30.710.10">
    <property type="entry name" value="Potassium Channel Kv1.1, Chain A"/>
    <property type="match status" value="1"/>
</dbReference>
<keyword evidence="6" id="KW-0539">Nucleus</keyword>
<dbReference type="FunFam" id="3.30.710.10:FF:000041">
    <property type="entry name" value="Zinc finger protein 131"/>
    <property type="match status" value="1"/>
</dbReference>
<feature type="domain" description="C2H2-type" evidence="9">
    <location>
        <begin position="418"/>
        <end position="446"/>
    </location>
</feature>
<dbReference type="FunFam" id="3.30.160.60:FF:000552">
    <property type="entry name" value="Zinc finger protein 131"/>
    <property type="match status" value="1"/>
</dbReference>
<organism evidence="10 11">
    <name type="scientific">Lates japonicus</name>
    <name type="common">Japanese lates</name>
    <dbReference type="NCBI Taxonomy" id="270547"/>
    <lineage>
        <taxon>Eukaryota</taxon>
        <taxon>Metazoa</taxon>
        <taxon>Chordata</taxon>
        <taxon>Craniata</taxon>
        <taxon>Vertebrata</taxon>
        <taxon>Euteleostomi</taxon>
        <taxon>Actinopterygii</taxon>
        <taxon>Neopterygii</taxon>
        <taxon>Teleostei</taxon>
        <taxon>Neoteleostei</taxon>
        <taxon>Acanthomorphata</taxon>
        <taxon>Carangaria</taxon>
        <taxon>Carangaria incertae sedis</taxon>
        <taxon>Centropomidae</taxon>
        <taxon>Lates</taxon>
    </lineage>
</organism>
<dbReference type="PROSITE" id="PS50157">
    <property type="entry name" value="ZINC_FINGER_C2H2_2"/>
    <property type="match status" value="6"/>
</dbReference>
<dbReference type="PANTHER" id="PTHR24394:SF55">
    <property type="entry name" value="ZINC FINGER PROTEIN 131"/>
    <property type="match status" value="1"/>
</dbReference>
<evidence type="ECO:0000259" key="8">
    <source>
        <dbReference type="PROSITE" id="PS50097"/>
    </source>
</evidence>
<accession>A0AAD3R2Y7</accession>
<feature type="domain" description="C2H2-type" evidence="9">
    <location>
        <begin position="390"/>
        <end position="417"/>
    </location>
</feature>
<feature type="domain" description="C2H2-type" evidence="9">
    <location>
        <begin position="286"/>
        <end position="314"/>
    </location>
</feature>
<evidence type="ECO:0000256" key="7">
    <source>
        <dbReference type="PROSITE-ProRule" id="PRU00042"/>
    </source>
</evidence>
<proteinExistence type="predicted"/>
<feature type="domain" description="BTB" evidence="8">
    <location>
        <begin position="34"/>
        <end position="98"/>
    </location>
</feature>
<protein>
    <submittedName>
        <fullName evidence="10">Zinc finger protein 131</fullName>
    </submittedName>
</protein>
<dbReference type="FunFam" id="3.30.160.60:FF:000870">
    <property type="entry name" value="zinc finger protein 197 isoform X1"/>
    <property type="match status" value="1"/>
</dbReference>
<dbReference type="Gene3D" id="3.30.160.60">
    <property type="entry name" value="Classic Zinc Finger"/>
    <property type="match status" value="6"/>
</dbReference>
<feature type="domain" description="C2H2-type" evidence="9">
    <location>
        <begin position="256"/>
        <end position="283"/>
    </location>
</feature>
<name>A0AAD3R2Y7_LATJO</name>
<dbReference type="GO" id="GO:0000981">
    <property type="term" value="F:DNA-binding transcription factor activity, RNA polymerase II-specific"/>
    <property type="evidence" value="ECO:0007669"/>
    <property type="project" value="TreeGrafter"/>
</dbReference>
<dbReference type="Pfam" id="PF12874">
    <property type="entry name" value="zf-met"/>
    <property type="match status" value="2"/>
</dbReference>
<comment type="caution">
    <text evidence="10">The sequence shown here is derived from an EMBL/GenBank/DDBJ whole genome shotgun (WGS) entry which is preliminary data.</text>
</comment>
<evidence type="ECO:0000313" key="10">
    <source>
        <dbReference type="EMBL" id="GLD54137.1"/>
    </source>
</evidence>
<dbReference type="PROSITE" id="PS50097">
    <property type="entry name" value="BTB"/>
    <property type="match status" value="1"/>
</dbReference>
<dbReference type="SUPFAM" id="SSF57667">
    <property type="entry name" value="beta-beta-alpha zinc fingers"/>
    <property type="match status" value="3"/>
</dbReference>
<dbReference type="SMART" id="SM00225">
    <property type="entry name" value="BTB"/>
    <property type="match status" value="1"/>
</dbReference>
<reference evidence="10" key="1">
    <citation type="submission" date="2022-08" db="EMBL/GenBank/DDBJ databases">
        <title>Genome sequencing of akame (Lates japonicus).</title>
        <authorList>
            <person name="Hashiguchi Y."/>
            <person name="Takahashi H."/>
        </authorList>
    </citation>
    <scope>NUCLEOTIDE SEQUENCE</scope>
    <source>
        <strain evidence="10">Kochi</strain>
    </source>
</reference>
<keyword evidence="5" id="KW-0862">Zinc</keyword>
<keyword evidence="2" id="KW-0479">Metal-binding</keyword>
<dbReference type="InterPro" id="IPR011333">
    <property type="entry name" value="SKP1/BTB/POZ_sf"/>
</dbReference>
<dbReference type="Proteomes" id="UP001279410">
    <property type="component" value="Unassembled WGS sequence"/>
</dbReference>
<evidence type="ECO:0000256" key="3">
    <source>
        <dbReference type="ARBA" id="ARBA00022737"/>
    </source>
</evidence>
<dbReference type="PANTHER" id="PTHR24394">
    <property type="entry name" value="ZINC FINGER PROTEIN"/>
    <property type="match status" value="1"/>
</dbReference>
<evidence type="ECO:0000313" key="11">
    <source>
        <dbReference type="Proteomes" id="UP001279410"/>
    </source>
</evidence>
<dbReference type="GO" id="GO:0008270">
    <property type="term" value="F:zinc ion binding"/>
    <property type="evidence" value="ECO:0007669"/>
    <property type="project" value="UniProtKB-KW"/>
</dbReference>
<feature type="domain" description="C2H2-type" evidence="9">
    <location>
        <begin position="354"/>
        <end position="384"/>
    </location>
</feature>
<dbReference type="GO" id="GO:0005634">
    <property type="term" value="C:nucleus"/>
    <property type="evidence" value="ECO:0007669"/>
    <property type="project" value="UniProtKB-SubCell"/>
</dbReference>
<dbReference type="InterPro" id="IPR000210">
    <property type="entry name" value="BTB/POZ_dom"/>
</dbReference>
<gene>
    <name evidence="10" type="ORF">AKAME5_000679800</name>
</gene>